<keyword evidence="1" id="KW-0472">Membrane</keyword>
<dbReference type="Gene3D" id="3.40.1350.10">
    <property type="match status" value="1"/>
</dbReference>
<dbReference type="InterPro" id="IPR052906">
    <property type="entry name" value="Type_IV_Methyl-Rstrct_Enzyme"/>
</dbReference>
<dbReference type="OrthoDB" id="9797274at2"/>
<gene>
    <name evidence="3" type="ORF">EC580_14160</name>
</gene>
<dbReference type="SUPFAM" id="SSF52980">
    <property type="entry name" value="Restriction endonuclease-like"/>
    <property type="match status" value="1"/>
</dbReference>
<evidence type="ECO:0000259" key="2">
    <source>
        <dbReference type="Pfam" id="PF04471"/>
    </source>
</evidence>
<dbReference type="Pfam" id="PF04471">
    <property type="entry name" value="Mrr_cat"/>
    <property type="match status" value="1"/>
</dbReference>
<dbReference type="PANTHER" id="PTHR30015">
    <property type="entry name" value="MRR RESTRICTION SYSTEM PROTEIN"/>
    <property type="match status" value="1"/>
</dbReference>
<keyword evidence="3" id="KW-0540">Nuclease</keyword>
<accession>A0A3M8QNP4</accession>
<comment type="caution">
    <text evidence="3">The sequence shown here is derived from an EMBL/GenBank/DDBJ whole genome shotgun (WGS) entry which is preliminary data.</text>
</comment>
<sequence>MTTNRKRRKPKTEPLSFLGVLLFLLVVFLLTKSRSFLSLVVIFVIMIISLFIARWYWRCRQKSQIRAALLTAGTTNPMQLTPEEYERFCAVLLENHGWRTELTKKSGDYGADIIASNGNQRMVIQCKQWSKSVGIKAVQEAHSAGAYYNASIVAVVATTKYTPAAKDMARSIGVRLLSHNNLASGNFNG</sequence>
<feature type="transmembrane region" description="Helical" evidence="1">
    <location>
        <begin position="36"/>
        <end position="57"/>
    </location>
</feature>
<keyword evidence="3" id="KW-0255">Endonuclease</keyword>
<dbReference type="InterPro" id="IPR007560">
    <property type="entry name" value="Restrct_endonuc_IV_Mrr"/>
</dbReference>
<evidence type="ECO:0000313" key="3">
    <source>
        <dbReference type="EMBL" id="RNF57768.1"/>
    </source>
</evidence>
<dbReference type="EMBL" id="RIZI01000195">
    <property type="protein sequence ID" value="RNF57768.1"/>
    <property type="molecule type" value="Genomic_DNA"/>
</dbReference>
<dbReference type="InterPro" id="IPR011335">
    <property type="entry name" value="Restrct_endonuc-II-like"/>
</dbReference>
<proteinExistence type="predicted"/>
<dbReference type="AlphaFoldDB" id="A0A3M8QNP4"/>
<reference evidence="3" key="1">
    <citation type="submission" date="2018-10" db="EMBL/GenBank/DDBJ databases">
        <title>Acidithiobacillus sulfuriphilus sp. nov.: an extremely acidophilic sulfur-oxidizing chemolithotroph isolated from a neutral pH environment.</title>
        <authorList>
            <person name="Falagan C."/>
            <person name="Moya-Beltran A."/>
            <person name="Quatrini R."/>
            <person name="Johnson D.B."/>
        </authorList>
    </citation>
    <scope>NUCLEOTIDE SEQUENCE [LARGE SCALE GENOMIC DNA]</scope>
    <source>
        <strain evidence="3">CJ-2</strain>
    </source>
</reference>
<feature type="domain" description="Restriction endonuclease type IV Mrr" evidence="2">
    <location>
        <begin position="79"/>
        <end position="183"/>
    </location>
</feature>
<feature type="transmembrane region" description="Helical" evidence="1">
    <location>
        <begin position="12"/>
        <end position="30"/>
    </location>
</feature>
<evidence type="ECO:0000256" key="1">
    <source>
        <dbReference type="SAM" id="Phobius"/>
    </source>
</evidence>
<dbReference type="RefSeq" id="WP_123106176.1">
    <property type="nucleotide sequence ID" value="NZ_CP127527.1"/>
</dbReference>
<dbReference type="PANTHER" id="PTHR30015:SF6">
    <property type="entry name" value="SLL1429 PROTEIN"/>
    <property type="match status" value="1"/>
</dbReference>
<dbReference type="GO" id="GO:0015666">
    <property type="term" value="F:restriction endodeoxyribonuclease activity"/>
    <property type="evidence" value="ECO:0007669"/>
    <property type="project" value="TreeGrafter"/>
</dbReference>
<dbReference type="GO" id="GO:0009307">
    <property type="term" value="P:DNA restriction-modification system"/>
    <property type="evidence" value="ECO:0007669"/>
    <property type="project" value="InterPro"/>
</dbReference>
<keyword evidence="3" id="KW-0378">Hydrolase</keyword>
<dbReference type="GO" id="GO:0003677">
    <property type="term" value="F:DNA binding"/>
    <property type="evidence" value="ECO:0007669"/>
    <property type="project" value="InterPro"/>
</dbReference>
<protein>
    <submittedName>
        <fullName evidence="3">Restriction endonuclease</fullName>
    </submittedName>
</protein>
<dbReference type="InterPro" id="IPR011856">
    <property type="entry name" value="tRNA_endonuc-like_dom_sf"/>
</dbReference>
<name>A0A3M8QNP4_9PROT</name>
<keyword evidence="1" id="KW-1133">Transmembrane helix</keyword>
<organism evidence="3">
    <name type="scientific">Acidithiobacillus sulfuriphilus</name>
    <dbReference type="NCBI Taxonomy" id="1867749"/>
    <lineage>
        <taxon>Bacteria</taxon>
        <taxon>Pseudomonadati</taxon>
        <taxon>Pseudomonadota</taxon>
        <taxon>Acidithiobacillia</taxon>
        <taxon>Acidithiobacillales</taxon>
        <taxon>Acidithiobacillaceae</taxon>
        <taxon>Acidithiobacillus</taxon>
    </lineage>
</organism>
<keyword evidence="1" id="KW-0812">Transmembrane</keyword>